<dbReference type="NCBIfam" id="NF047839">
    <property type="entry name" value="PspM_Rv2743c"/>
    <property type="match status" value="1"/>
</dbReference>
<accession>A0ABZ2PPD1</accession>
<keyword evidence="1" id="KW-0472">Membrane</keyword>
<keyword evidence="1" id="KW-0812">Transmembrane</keyword>
<dbReference type="EMBL" id="CP147846">
    <property type="protein sequence ID" value="WXG70989.1"/>
    <property type="molecule type" value="Genomic_DNA"/>
</dbReference>
<keyword evidence="1" id="KW-1133">Transmembrane helix</keyword>
<sequence length="263" mass="27262">MPVSESVSVVRGAADTARRTVESAVQAVGRWNDPRQKHIRRIRRARRRGTWLGGASGVSAASTAGLAVASAPEWTMIVSGGGAAVFAVPAVLALGRYRRLKAQPMPTARPAKTVLPHRSSAAFEPMSRLAGAQLSLYELAGILMRSEFVDPAEVAETAEVAGSAAHALTDMAADVVAMERAAEGSARAAGHLATTIAAAAVELDNGVDQYEELVAAAARLTSPNGLPSSAVAGRKAELISATDRLEGWASALAELAAIRSRHL</sequence>
<dbReference type="InterPro" id="IPR057952">
    <property type="entry name" value="Rv2743c-like"/>
</dbReference>
<evidence type="ECO:0000313" key="3">
    <source>
        <dbReference type="Proteomes" id="UP001432000"/>
    </source>
</evidence>
<feature type="transmembrane region" description="Helical" evidence="1">
    <location>
        <begin position="74"/>
        <end position="95"/>
    </location>
</feature>
<evidence type="ECO:0000256" key="1">
    <source>
        <dbReference type="SAM" id="Phobius"/>
    </source>
</evidence>
<dbReference type="Proteomes" id="UP001432000">
    <property type="component" value="Chromosome"/>
</dbReference>
<dbReference type="RefSeq" id="WP_338892722.1">
    <property type="nucleotide sequence ID" value="NZ_CP147846.1"/>
</dbReference>
<keyword evidence="3" id="KW-1185">Reference proteome</keyword>
<proteinExistence type="predicted"/>
<protein>
    <submittedName>
        <fullName evidence="2">Uncharacterized protein</fullName>
    </submittedName>
</protein>
<name>A0ABZ2PPD1_9NOCA</name>
<evidence type="ECO:0000313" key="2">
    <source>
        <dbReference type="EMBL" id="WXG70989.1"/>
    </source>
</evidence>
<reference evidence="2 3" key="1">
    <citation type="submission" date="2024-03" db="EMBL/GenBank/DDBJ databases">
        <title>Natural products discovery in diverse microorganisms through a two-stage MS feature dereplication strategy.</title>
        <authorList>
            <person name="Zhang R."/>
        </authorList>
    </citation>
    <scope>NUCLEOTIDE SEQUENCE [LARGE SCALE GENOMIC DNA]</scope>
    <source>
        <strain evidence="2 3">18930</strain>
    </source>
</reference>
<feature type="transmembrane region" description="Helical" evidence="1">
    <location>
        <begin position="49"/>
        <end position="68"/>
    </location>
</feature>
<dbReference type="Pfam" id="PF25587">
    <property type="entry name" value="Rv2743c"/>
    <property type="match status" value="1"/>
</dbReference>
<organism evidence="2 3">
    <name type="scientific">Rhodococcus sovatensis</name>
    <dbReference type="NCBI Taxonomy" id="1805840"/>
    <lineage>
        <taxon>Bacteria</taxon>
        <taxon>Bacillati</taxon>
        <taxon>Actinomycetota</taxon>
        <taxon>Actinomycetes</taxon>
        <taxon>Mycobacteriales</taxon>
        <taxon>Nocardiaceae</taxon>
        <taxon>Rhodococcus</taxon>
    </lineage>
</organism>
<gene>
    <name evidence="2" type="ORF">WDS16_11135</name>
</gene>